<dbReference type="EMBL" id="LT629692">
    <property type="protein sequence ID" value="SDG70369.1"/>
    <property type="molecule type" value="Genomic_DNA"/>
</dbReference>
<dbReference type="Proteomes" id="UP000199009">
    <property type="component" value="Chromosome I"/>
</dbReference>
<organism evidence="2 3">
    <name type="scientific">Microbacterium pygmaeum</name>
    <dbReference type="NCBI Taxonomy" id="370764"/>
    <lineage>
        <taxon>Bacteria</taxon>
        <taxon>Bacillati</taxon>
        <taxon>Actinomycetota</taxon>
        <taxon>Actinomycetes</taxon>
        <taxon>Micrococcales</taxon>
        <taxon>Microbacteriaceae</taxon>
        <taxon>Microbacterium</taxon>
    </lineage>
</organism>
<dbReference type="InterPro" id="IPR045635">
    <property type="entry name" value="DUF6412"/>
</dbReference>
<feature type="transmembrane region" description="Helical" evidence="1">
    <location>
        <begin position="28"/>
        <end position="47"/>
    </location>
</feature>
<proteinExistence type="predicted"/>
<dbReference type="STRING" id="370764.SAMN04489810_1046"/>
<evidence type="ECO:0000313" key="3">
    <source>
        <dbReference type="Proteomes" id="UP000199009"/>
    </source>
</evidence>
<dbReference type="RefSeq" id="WP_091487290.1">
    <property type="nucleotide sequence ID" value="NZ_LT629692.1"/>
</dbReference>
<reference evidence="2 3" key="1">
    <citation type="submission" date="2016-10" db="EMBL/GenBank/DDBJ databases">
        <authorList>
            <person name="de Groot N.N."/>
        </authorList>
    </citation>
    <scope>NUCLEOTIDE SEQUENCE [LARGE SCALE GENOMIC DNA]</scope>
    <source>
        <strain evidence="2 3">DSM 23142</strain>
    </source>
</reference>
<accession>A0A1G7WF40</accession>
<keyword evidence="3" id="KW-1185">Reference proteome</keyword>
<dbReference type="AlphaFoldDB" id="A0A1G7WF40"/>
<keyword evidence="1" id="KW-0812">Transmembrane</keyword>
<dbReference type="Pfam" id="PF19950">
    <property type="entry name" value="DUF6412"/>
    <property type="match status" value="1"/>
</dbReference>
<sequence>MITAIDALLRVLLTTLGAAPVIHGGGSMTAVAVALFATALVALLLCAGRAPSSTQLSLVRPRRAIDVSALLAQSDPDAAGHARPRAPVVAASAA</sequence>
<keyword evidence="1" id="KW-0472">Membrane</keyword>
<name>A0A1G7WF40_9MICO</name>
<evidence type="ECO:0000313" key="2">
    <source>
        <dbReference type="EMBL" id="SDG70369.1"/>
    </source>
</evidence>
<keyword evidence="1" id="KW-1133">Transmembrane helix</keyword>
<gene>
    <name evidence="2" type="ORF">SAMN04489810_1046</name>
</gene>
<evidence type="ECO:0000256" key="1">
    <source>
        <dbReference type="SAM" id="Phobius"/>
    </source>
</evidence>
<protein>
    <submittedName>
        <fullName evidence="2">Uncharacterized protein</fullName>
    </submittedName>
</protein>